<comment type="caution">
    <text evidence="1">The sequence shown here is derived from an EMBL/GenBank/DDBJ whole genome shotgun (WGS) entry which is preliminary data.</text>
</comment>
<proteinExistence type="predicted"/>
<evidence type="ECO:0000313" key="2">
    <source>
        <dbReference type="Proteomes" id="UP000732380"/>
    </source>
</evidence>
<dbReference type="EMBL" id="SRQM01000225">
    <property type="protein sequence ID" value="KAG6115396.1"/>
    <property type="molecule type" value="Genomic_DNA"/>
</dbReference>
<sequence length="96" mass="10792">MCEASTTGPGYILAQDSKRHYVGYWTAALNGESPACPTEEEHVRLCRLPGHYVYVVKPLKTQRQTSYATQRAVASWYNLTGTPQQKTKDKTKDKKG</sequence>
<gene>
    <name evidence="1" type="ORF">E4U13_002783</name>
</gene>
<accession>A0A9P7Q1S9</accession>
<evidence type="ECO:0000313" key="1">
    <source>
        <dbReference type="EMBL" id="KAG6115396.1"/>
    </source>
</evidence>
<dbReference type="Proteomes" id="UP000732380">
    <property type="component" value="Unassembled WGS sequence"/>
</dbReference>
<name>A0A9P7Q1S9_9HYPO</name>
<protein>
    <submittedName>
        <fullName evidence="1">Uncharacterized protein</fullName>
    </submittedName>
</protein>
<keyword evidence="2" id="KW-1185">Reference proteome</keyword>
<reference evidence="1 2" key="1">
    <citation type="journal article" date="2020" name="bioRxiv">
        <title>Whole genome comparisons of ergot fungi reveals the divergence and evolution of species within the genus Claviceps are the result of varying mechanisms driving genome evolution and host range expansion.</title>
        <authorList>
            <person name="Wyka S.A."/>
            <person name="Mondo S.J."/>
            <person name="Liu M."/>
            <person name="Dettman J."/>
            <person name="Nalam V."/>
            <person name="Broders K.D."/>
        </authorList>
    </citation>
    <scope>NUCLEOTIDE SEQUENCE [LARGE SCALE GENOMIC DNA]</scope>
    <source>
        <strain evidence="1 2">LM576</strain>
    </source>
</reference>
<dbReference type="AlphaFoldDB" id="A0A9P7Q1S9"/>
<organism evidence="1 2">
    <name type="scientific">Claviceps humidiphila</name>
    <dbReference type="NCBI Taxonomy" id="1294629"/>
    <lineage>
        <taxon>Eukaryota</taxon>
        <taxon>Fungi</taxon>
        <taxon>Dikarya</taxon>
        <taxon>Ascomycota</taxon>
        <taxon>Pezizomycotina</taxon>
        <taxon>Sordariomycetes</taxon>
        <taxon>Hypocreomycetidae</taxon>
        <taxon>Hypocreales</taxon>
        <taxon>Clavicipitaceae</taxon>
        <taxon>Claviceps</taxon>
    </lineage>
</organism>